<dbReference type="GO" id="GO:0008829">
    <property type="term" value="F:dCTP deaminase activity"/>
    <property type="evidence" value="ECO:0007669"/>
    <property type="project" value="UniProtKB-EC"/>
</dbReference>
<sequence length="171" mass="19313">MGVLTRPEILRLIEAGEIVIEPFDPSQVGPASIDLHLGREFRLFRHAREILHVTEDTDHREVTELVTVDDHLLLLPGQAVLGITEERLTLPDYICGWIQGRSRFARVGLMVHVTANFIQPGMVRTRQVLEMNNAGPIPLAIRPGIRICQIILEECVGRARYTGRFQGQEHP</sequence>
<dbReference type="SUPFAM" id="SSF51283">
    <property type="entry name" value="dUTPase-like"/>
    <property type="match status" value="1"/>
</dbReference>
<dbReference type="InterPro" id="IPR033704">
    <property type="entry name" value="dUTPase_trimeric"/>
</dbReference>
<dbReference type="PANTHER" id="PTHR42680:SF3">
    <property type="entry name" value="DCTP DEAMINASE"/>
    <property type="match status" value="1"/>
</dbReference>
<comment type="caution">
    <text evidence="3">The sequence shown here is derived from an EMBL/GenBank/DDBJ whole genome shotgun (WGS) entry which is preliminary data.</text>
</comment>
<dbReference type="CDD" id="cd07557">
    <property type="entry name" value="trimeric_dUTPase"/>
    <property type="match status" value="1"/>
</dbReference>
<dbReference type="Pfam" id="PF22769">
    <property type="entry name" value="DCD"/>
    <property type="match status" value="1"/>
</dbReference>
<proteinExistence type="predicted"/>
<keyword evidence="2" id="KW-0546">Nucleotide metabolism</keyword>
<dbReference type="AlphaFoldDB" id="A0A7C1FZ13"/>
<dbReference type="EC" id="3.5.4.13" evidence="3"/>
<evidence type="ECO:0000256" key="1">
    <source>
        <dbReference type="ARBA" id="ARBA00022801"/>
    </source>
</evidence>
<dbReference type="Gene3D" id="2.70.40.10">
    <property type="match status" value="1"/>
</dbReference>
<dbReference type="InterPro" id="IPR036157">
    <property type="entry name" value="dUTPase-like_sf"/>
</dbReference>
<dbReference type="NCBIfam" id="TIGR02274">
    <property type="entry name" value="dCTP_deam"/>
    <property type="match status" value="1"/>
</dbReference>
<dbReference type="EMBL" id="DSJL01000011">
    <property type="protein sequence ID" value="HEF66470.1"/>
    <property type="molecule type" value="Genomic_DNA"/>
</dbReference>
<evidence type="ECO:0000313" key="3">
    <source>
        <dbReference type="EMBL" id="HEF66470.1"/>
    </source>
</evidence>
<dbReference type="InterPro" id="IPR011962">
    <property type="entry name" value="dCTP_deaminase"/>
</dbReference>
<gene>
    <name evidence="3" type="primary">dcd</name>
    <name evidence="3" type="ORF">ENP47_12870</name>
</gene>
<name>A0A7C1FZ13_THERO</name>
<protein>
    <submittedName>
        <fullName evidence="3">dCTP deaminase</fullName>
        <ecNumber evidence="3">3.5.4.13</ecNumber>
    </submittedName>
</protein>
<dbReference type="PANTHER" id="PTHR42680">
    <property type="entry name" value="DCTP DEAMINASE"/>
    <property type="match status" value="1"/>
</dbReference>
<accession>A0A7C1FZ13</accession>
<organism evidence="3">
    <name type="scientific">Thermomicrobium roseum</name>
    <dbReference type="NCBI Taxonomy" id="500"/>
    <lineage>
        <taxon>Bacteria</taxon>
        <taxon>Pseudomonadati</taxon>
        <taxon>Thermomicrobiota</taxon>
        <taxon>Thermomicrobia</taxon>
        <taxon>Thermomicrobiales</taxon>
        <taxon>Thermomicrobiaceae</taxon>
        <taxon>Thermomicrobium</taxon>
    </lineage>
</organism>
<evidence type="ECO:0000256" key="2">
    <source>
        <dbReference type="ARBA" id="ARBA00023080"/>
    </source>
</evidence>
<dbReference type="GO" id="GO:0006229">
    <property type="term" value="P:dUTP biosynthetic process"/>
    <property type="evidence" value="ECO:0007669"/>
    <property type="project" value="InterPro"/>
</dbReference>
<keyword evidence="1 3" id="KW-0378">Hydrolase</keyword>
<reference evidence="3" key="1">
    <citation type="journal article" date="2020" name="mSystems">
        <title>Genome- and Community-Level Interaction Insights into Carbon Utilization and Element Cycling Functions of Hydrothermarchaeota in Hydrothermal Sediment.</title>
        <authorList>
            <person name="Zhou Z."/>
            <person name="Liu Y."/>
            <person name="Xu W."/>
            <person name="Pan J."/>
            <person name="Luo Z.H."/>
            <person name="Li M."/>
        </authorList>
    </citation>
    <scope>NUCLEOTIDE SEQUENCE [LARGE SCALE GENOMIC DNA]</scope>
    <source>
        <strain evidence="3">SpSt-222</strain>
    </source>
</reference>